<organism evidence="1 2">
    <name type="scientific">Roseivirga echinicomitans</name>
    <dbReference type="NCBI Taxonomy" id="296218"/>
    <lineage>
        <taxon>Bacteria</taxon>
        <taxon>Pseudomonadati</taxon>
        <taxon>Bacteroidota</taxon>
        <taxon>Cytophagia</taxon>
        <taxon>Cytophagales</taxon>
        <taxon>Roseivirgaceae</taxon>
        <taxon>Roseivirga</taxon>
    </lineage>
</organism>
<evidence type="ECO:0000313" key="1">
    <source>
        <dbReference type="EMBL" id="KYG82622.1"/>
    </source>
</evidence>
<sequence>MGVHKVIEVMAFSTESWEDAAQEAINGVAKNVRNIESIYIQDKSGKVVDNRIVQYRINAKITFRVE</sequence>
<dbReference type="AlphaFoldDB" id="A0A150XVF8"/>
<evidence type="ECO:0000313" key="2">
    <source>
        <dbReference type="Proteomes" id="UP000075615"/>
    </source>
</evidence>
<dbReference type="Pfam" id="PF07311">
    <property type="entry name" value="Dodecin"/>
    <property type="match status" value="1"/>
</dbReference>
<dbReference type="SUPFAM" id="SSF89807">
    <property type="entry name" value="Dodecin-like"/>
    <property type="match status" value="1"/>
</dbReference>
<name>A0A150XVF8_9BACT</name>
<proteinExistence type="predicted"/>
<protein>
    <submittedName>
        <fullName evidence="1">Dodecin</fullName>
    </submittedName>
</protein>
<dbReference type="InterPro" id="IPR009923">
    <property type="entry name" value="Dodecin"/>
</dbReference>
<dbReference type="InterPro" id="IPR025543">
    <property type="entry name" value="Dodecin-like"/>
</dbReference>
<dbReference type="InterPro" id="IPR036694">
    <property type="entry name" value="Dodecin-like_sf"/>
</dbReference>
<dbReference type="OrthoDB" id="1525133at2"/>
<dbReference type="Proteomes" id="UP000075615">
    <property type="component" value="Unassembled WGS sequence"/>
</dbReference>
<dbReference type="STRING" id="296218.AWN68_14475"/>
<dbReference type="Gene3D" id="3.30.1660.10">
    <property type="entry name" value="Flavin-binding protein dodecin"/>
    <property type="match status" value="1"/>
</dbReference>
<reference evidence="1 2" key="1">
    <citation type="submission" date="2016-01" db="EMBL/GenBank/DDBJ databases">
        <title>Genome sequencing of Roseivirga echinicomitans KMM 6058.</title>
        <authorList>
            <person name="Selvaratnam C."/>
            <person name="Thevarajoo S."/>
            <person name="Goh K.M."/>
            <person name="Ee R."/>
            <person name="Chan K.-G."/>
            <person name="Chong C.S."/>
        </authorList>
    </citation>
    <scope>NUCLEOTIDE SEQUENCE [LARGE SCALE GENOMIC DNA]</scope>
    <source>
        <strain evidence="1 2">KMM 6058</strain>
    </source>
</reference>
<dbReference type="RefSeq" id="WP_068412837.1">
    <property type="nucleotide sequence ID" value="NZ_LRDB01000003.1"/>
</dbReference>
<dbReference type="EMBL" id="LRDB01000003">
    <property type="protein sequence ID" value="KYG82622.1"/>
    <property type="molecule type" value="Genomic_DNA"/>
</dbReference>
<keyword evidence="2" id="KW-1185">Reference proteome</keyword>
<comment type="caution">
    <text evidence="1">The sequence shown here is derived from an EMBL/GenBank/DDBJ whole genome shotgun (WGS) entry which is preliminary data.</text>
</comment>
<accession>A0A150XVF8</accession>
<gene>
    <name evidence="1" type="ORF">AWN68_14475</name>
</gene>